<feature type="transmembrane region" description="Helical" evidence="2">
    <location>
        <begin position="281"/>
        <end position="302"/>
    </location>
</feature>
<dbReference type="AlphaFoldDB" id="A0A2G5EYN1"/>
<protein>
    <recommendedName>
        <fullName evidence="5">Transmembrane protein</fullName>
    </recommendedName>
</protein>
<feature type="transmembrane region" description="Helical" evidence="2">
    <location>
        <begin position="62"/>
        <end position="80"/>
    </location>
</feature>
<proteinExistence type="predicted"/>
<dbReference type="PANTHER" id="PTHR12242">
    <property type="entry name" value="OS02G0130600 PROTEIN-RELATED"/>
    <property type="match status" value="1"/>
</dbReference>
<evidence type="ECO:0000256" key="2">
    <source>
        <dbReference type="SAM" id="Phobius"/>
    </source>
</evidence>
<keyword evidence="2" id="KW-0472">Membrane</keyword>
<dbReference type="InParanoid" id="A0A2G5EYN1"/>
<accession>A0A2G5EYN1</accession>
<evidence type="ECO:0000256" key="1">
    <source>
        <dbReference type="SAM" id="MobiDB-lite"/>
    </source>
</evidence>
<feature type="compositionally biased region" description="Polar residues" evidence="1">
    <location>
        <begin position="142"/>
        <end position="152"/>
    </location>
</feature>
<keyword evidence="2" id="KW-1133">Transmembrane helix</keyword>
<feature type="region of interest" description="Disordered" evidence="1">
    <location>
        <begin position="133"/>
        <end position="155"/>
    </location>
</feature>
<evidence type="ECO:0008006" key="5">
    <source>
        <dbReference type="Google" id="ProtNLM"/>
    </source>
</evidence>
<sequence>MVYSSEEESGGLEYFLRWQVPICALIIILPTIGAFVVISRIQKPHLNSSDLWIPCWKNLNPVWLLIYRALVFCIMAWVLYEITSLYGATVFLFYTQWTFALVIVYFALGTIISAHGCWRYLKTPIVESEERKGFMKEESDETQSTATLTSKTNESKKVAPQYHDEEDKVKQKAGFWGYLMLIIYQTCAGASMLTDIVFWGLLLPFQSEGQFSLTLLLGCMHGLNLLFLLLDTALNNLPFPWFRMAYFVFWSCTYIVFQWSIHACGLSSWPYAFLELSTPWAPMWYLAIALIHIPCYGFYVLVVKSKISLFSKVFPRSYLRSC</sequence>
<keyword evidence="4" id="KW-1185">Reference proteome</keyword>
<feature type="transmembrane region" description="Helical" evidence="2">
    <location>
        <begin position="175"/>
        <end position="199"/>
    </location>
</feature>
<dbReference type="PANTHER" id="PTHR12242:SF38">
    <property type="entry name" value="TRANSMEMBRANE PROTEIN"/>
    <property type="match status" value="1"/>
</dbReference>
<evidence type="ECO:0000313" key="4">
    <source>
        <dbReference type="Proteomes" id="UP000230069"/>
    </source>
</evidence>
<dbReference type="OrthoDB" id="419711at2759"/>
<dbReference type="GO" id="GO:0016020">
    <property type="term" value="C:membrane"/>
    <property type="evidence" value="ECO:0007669"/>
    <property type="project" value="TreeGrafter"/>
</dbReference>
<keyword evidence="2" id="KW-0812">Transmembrane</keyword>
<organism evidence="3 4">
    <name type="scientific">Aquilegia coerulea</name>
    <name type="common">Rocky mountain columbine</name>
    <dbReference type="NCBI Taxonomy" id="218851"/>
    <lineage>
        <taxon>Eukaryota</taxon>
        <taxon>Viridiplantae</taxon>
        <taxon>Streptophyta</taxon>
        <taxon>Embryophyta</taxon>
        <taxon>Tracheophyta</taxon>
        <taxon>Spermatophyta</taxon>
        <taxon>Magnoliopsida</taxon>
        <taxon>Ranunculales</taxon>
        <taxon>Ranunculaceae</taxon>
        <taxon>Thalictroideae</taxon>
        <taxon>Aquilegia</taxon>
    </lineage>
</organism>
<dbReference type="Proteomes" id="UP000230069">
    <property type="component" value="Unassembled WGS sequence"/>
</dbReference>
<feature type="transmembrane region" description="Helical" evidence="2">
    <location>
        <begin position="211"/>
        <end position="230"/>
    </location>
</feature>
<name>A0A2G5EYN1_AQUCA</name>
<feature type="transmembrane region" description="Helical" evidence="2">
    <location>
        <begin position="242"/>
        <end position="261"/>
    </location>
</feature>
<evidence type="ECO:0000313" key="3">
    <source>
        <dbReference type="EMBL" id="PIA60826.1"/>
    </source>
</evidence>
<dbReference type="EMBL" id="KZ305020">
    <property type="protein sequence ID" value="PIA60826.1"/>
    <property type="molecule type" value="Genomic_DNA"/>
</dbReference>
<gene>
    <name evidence="3" type="ORF">AQUCO_00300393v1</name>
</gene>
<feature type="transmembrane region" description="Helical" evidence="2">
    <location>
        <begin position="18"/>
        <end position="41"/>
    </location>
</feature>
<feature type="transmembrane region" description="Helical" evidence="2">
    <location>
        <begin position="86"/>
        <end position="112"/>
    </location>
</feature>
<reference evidence="3 4" key="1">
    <citation type="submission" date="2017-09" db="EMBL/GenBank/DDBJ databases">
        <title>WGS assembly of Aquilegia coerulea Goldsmith.</title>
        <authorList>
            <person name="Hodges S."/>
            <person name="Kramer E."/>
            <person name="Nordborg M."/>
            <person name="Tomkins J."/>
            <person name="Borevitz J."/>
            <person name="Derieg N."/>
            <person name="Yan J."/>
            <person name="Mihaltcheva S."/>
            <person name="Hayes R.D."/>
            <person name="Rokhsar D."/>
        </authorList>
    </citation>
    <scope>NUCLEOTIDE SEQUENCE [LARGE SCALE GENOMIC DNA]</scope>
    <source>
        <strain evidence="4">cv. Goldsmith</strain>
    </source>
</reference>